<dbReference type="EMBL" id="OU342829">
    <property type="protein sequence ID" value="CAG7579915.1"/>
    <property type="molecule type" value="Genomic_DNA"/>
</dbReference>
<evidence type="ECO:0000313" key="1">
    <source>
        <dbReference type="EMBL" id="CAG7579915.1"/>
    </source>
</evidence>
<accession>A0A8D9C8G0</accession>
<protein>
    <submittedName>
        <fullName evidence="1">Uncharacterized protein</fullName>
    </submittedName>
</protein>
<gene>
    <name evidence="1" type="ORF">SLAVMIC_00158</name>
</gene>
<name>A0A8D9C8G0_9VIRU</name>
<reference evidence="1" key="1">
    <citation type="submission" date="2021-06" db="EMBL/GenBank/DDBJ databases">
        <authorList>
            <person name="Gannon L."/>
            <person name="Redgwell R T."/>
            <person name="Michniewski S."/>
            <person name="Harrison D C."/>
            <person name="Millard A."/>
        </authorList>
    </citation>
    <scope>NUCLEOTIDE SEQUENCE</scope>
</reference>
<sequence>MKRITDKKILKIVKGKEGISTIKKYLGYVGIATTQVTLTCGDIILKNQNDGKEILSFMYVRGNPAWLTISSFNINLKHVNLKQKDFNIIIGKMDLSDPTDLKEFKRLRDEGNHNAVWMRHQLELFHFIQSDLNHITRNIRLGEILDGTEED</sequence>
<proteinExistence type="predicted"/>
<organism evidence="1">
    <name type="scientific">uncultured marine phage</name>
    <dbReference type="NCBI Taxonomy" id="707152"/>
    <lineage>
        <taxon>Viruses</taxon>
        <taxon>environmental samples</taxon>
    </lineage>
</organism>